<keyword evidence="1 2" id="KW-0728">SH3 domain</keyword>
<evidence type="ECO:0000256" key="3">
    <source>
        <dbReference type="SAM" id="Coils"/>
    </source>
</evidence>
<evidence type="ECO:0000256" key="2">
    <source>
        <dbReference type="PROSITE-ProRule" id="PRU00192"/>
    </source>
</evidence>
<evidence type="ECO:0000259" key="6">
    <source>
        <dbReference type="PROSITE" id="PS50010"/>
    </source>
</evidence>
<feature type="compositionally biased region" description="Pro residues" evidence="4">
    <location>
        <begin position="823"/>
        <end position="837"/>
    </location>
</feature>
<feature type="compositionally biased region" description="Low complexity" evidence="4">
    <location>
        <begin position="793"/>
        <end position="821"/>
    </location>
</feature>
<gene>
    <name evidence="7" type="ORF">C9374_003935</name>
</gene>
<accession>A0AA88H5X2</accession>
<dbReference type="InterPro" id="IPR051092">
    <property type="entry name" value="FYVE_RhoGEF_PH"/>
</dbReference>
<feature type="coiled-coil region" evidence="3">
    <location>
        <begin position="543"/>
        <end position="588"/>
    </location>
</feature>
<dbReference type="SUPFAM" id="SSF48065">
    <property type="entry name" value="DBL homology domain (DH-domain)"/>
    <property type="match status" value="1"/>
</dbReference>
<dbReference type="Gene3D" id="1.20.900.10">
    <property type="entry name" value="Dbl homology (DH) domain"/>
    <property type="match status" value="1"/>
</dbReference>
<dbReference type="InterPro" id="IPR036028">
    <property type="entry name" value="SH3-like_dom_sf"/>
</dbReference>
<dbReference type="Pfam" id="PF00621">
    <property type="entry name" value="RhoGEF"/>
    <property type="match status" value="1"/>
</dbReference>
<dbReference type="PANTHER" id="PTHR12673:SF159">
    <property type="entry name" value="LD03170P"/>
    <property type="match status" value="1"/>
</dbReference>
<dbReference type="CDD" id="cd00174">
    <property type="entry name" value="SH3"/>
    <property type="match status" value="1"/>
</dbReference>
<dbReference type="AlphaFoldDB" id="A0AA88H5X2"/>
<dbReference type="Proteomes" id="UP000816034">
    <property type="component" value="Unassembled WGS sequence"/>
</dbReference>
<feature type="domain" description="DH" evidence="6">
    <location>
        <begin position="184"/>
        <end position="367"/>
    </location>
</feature>
<evidence type="ECO:0000256" key="1">
    <source>
        <dbReference type="ARBA" id="ARBA00022443"/>
    </source>
</evidence>
<feature type="compositionally biased region" description="Low complexity" evidence="4">
    <location>
        <begin position="889"/>
        <end position="906"/>
    </location>
</feature>
<keyword evidence="3" id="KW-0175">Coiled coil</keyword>
<dbReference type="PANTHER" id="PTHR12673">
    <property type="entry name" value="FACIOGENITAL DYSPLASIA PROTEIN"/>
    <property type="match status" value="1"/>
</dbReference>
<evidence type="ECO:0000256" key="4">
    <source>
        <dbReference type="SAM" id="MobiDB-lite"/>
    </source>
</evidence>
<dbReference type="SMART" id="SM00326">
    <property type="entry name" value="SH3"/>
    <property type="match status" value="1"/>
</dbReference>
<dbReference type="RefSeq" id="XP_044556065.1">
    <property type="nucleotide sequence ID" value="XM_044693518.1"/>
</dbReference>
<dbReference type="Pfam" id="PF00018">
    <property type="entry name" value="SH3_1"/>
    <property type="match status" value="1"/>
</dbReference>
<feature type="compositionally biased region" description="Low complexity" evidence="4">
    <location>
        <begin position="683"/>
        <end position="704"/>
    </location>
</feature>
<dbReference type="SUPFAM" id="SSF50044">
    <property type="entry name" value="SH3-domain"/>
    <property type="match status" value="1"/>
</dbReference>
<feature type="compositionally biased region" description="Low complexity" evidence="4">
    <location>
        <begin position="842"/>
        <end position="871"/>
    </location>
</feature>
<evidence type="ECO:0000313" key="7">
    <source>
        <dbReference type="EMBL" id="KAG2394171.1"/>
    </source>
</evidence>
<feature type="compositionally biased region" description="Low complexity" evidence="4">
    <location>
        <begin position="759"/>
        <end position="773"/>
    </location>
</feature>
<dbReference type="Gene3D" id="2.30.30.40">
    <property type="entry name" value="SH3 Domains"/>
    <property type="match status" value="1"/>
</dbReference>
<dbReference type="InterPro" id="IPR000219">
    <property type="entry name" value="DH_dom"/>
</dbReference>
<dbReference type="GO" id="GO:0005737">
    <property type="term" value="C:cytoplasm"/>
    <property type="evidence" value="ECO:0007669"/>
    <property type="project" value="TreeGrafter"/>
</dbReference>
<protein>
    <recommendedName>
        <fullName evidence="9">RhoGEF domain-containing protein</fullName>
    </recommendedName>
</protein>
<evidence type="ECO:0000259" key="5">
    <source>
        <dbReference type="PROSITE" id="PS50002"/>
    </source>
</evidence>
<feature type="compositionally biased region" description="Low complexity" evidence="4">
    <location>
        <begin position="716"/>
        <end position="726"/>
    </location>
</feature>
<feature type="domain" description="SH3" evidence="5">
    <location>
        <begin position="2"/>
        <end position="71"/>
    </location>
</feature>
<dbReference type="PROSITE" id="PS50002">
    <property type="entry name" value="SH3"/>
    <property type="match status" value="1"/>
</dbReference>
<comment type="caution">
    <text evidence="7">The sequence shown here is derived from an EMBL/GenBank/DDBJ whole genome shotgun (WGS) entry which is preliminary data.</text>
</comment>
<dbReference type="SMART" id="SM00325">
    <property type="entry name" value="RhoGEF"/>
    <property type="match status" value="1"/>
</dbReference>
<name>A0AA88H5X2_NAELO</name>
<proteinExistence type="predicted"/>
<dbReference type="InterPro" id="IPR001452">
    <property type="entry name" value="SH3_domain"/>
</dbReference>
<evidence type="ECO:0008006" key="9">
    <source>
        <dbReference type="Google" id="ProtNLM"/>
    </source>
</evidence>
<reference evidence="7 8" key="1">
    <citation type="journal article" date="2018" name="BMC Genomics">
        <title>The genome of Naegleria lovaniensis, the basis for a comparative approach to unravel pathogenicity factors of the human pathogenic amoeba N. fowleri.</title>
        <authorList>
            <person name="Liechti N."/>
            <person name="Schurch N."/>
            <person name="Bruggmann R."/>
            <person name="Wittwer M."/>
        </authorList>
    </citation>
    <scope>NUCLEOTIDE SEQUENCE [LARGE SCALE GENOMIC DNA]</scope>
    <source>
        <strain evidence="7 8">ATCC 30569</strain>
    </source>
</reference>
<feature type="compositionally biased region" description="Pro residues" evidence="4">
    <location>
        <begin position="774"/>
        <end position="787"/>
    </location>
</feature>
<dbReference type="CDD" id="cd00160">
    <property type="entry name" value="RhoGEF"/>
    <property type="match status" value="1"/>
</dbReference>
<keyword evidence="8" id="KW-1185">Reference proteome</keyword>
<dbReference type="PROSITE" id="PS50010">
    <property type="entry name" value="DH_2"/>
    <property type="match status" value="1"/>
</dbReference>
<feature type="region of interest" description="Disordered" evidence="4">
    <location>
        <begin position="888"/>
        <end position="959"/>
    </location>
</feature>
<dbReference type="GeneID" id="68096390"/>
<dbReference type="InterPro" id="IPR035899">
    <property type="entry name" value="DBL_dom_sf"/>
</dbReference>
<organism evidence="7 8">
    <name type="scientific">Naegleria lovaniensis</name>
    <name type="common">Amoeba</name>
    <dbReference type="NCBI Taxonomy" id="51637"/>
    <lineage>
        <taxon>Eukaryota</taxon>
        <taxon>Discoba</taxon>
        <taxon>Heterolobosea</taxon>
        <taxon>Tetramitia</taxon>
        <taxon>Eutetramitia</taxon>
        <taxon>Vahlkampfiidae</taxon>
        <taxon>Naegleria</taxon>
    </lineage>
</organism>
<sequence length="959" mass="105503">MSSKEIYQIIFDFEKSNEGEITVHEGDHVQILENYDDGWSLCKVITSSSSSASKDLETGLVPTNYCELVLNTSDDDTSLSGMSASSLLSALSSSSNGGKEVMVEDKSLMSADKHVSVSNGFKIVRTFASNNGSGSKKNLYTPTGAVKYSKTESINLVSKFLTSASKRKKLKDWMGLKEHKNSRKRIELVKELLATEESYVQSLRLFVNTYAKPAKANTQLLSEKKSKIIFSNIEQILGINETVLSSIQASMMKWPSKNDMGETFNRMAPFFKAYVTYINNYDAAFELLERCEKKKNKFFQYMTDQTTKNPTEHGLRSLLIMPVQRIPRYKMLLEQILSTIPSDNVEYKHYEAALKTISDVAVFCNERKRQEDDSNVVFTDLKNKLSKHYKALVKPTRKFIKDYIFKIKTKEKADKDEYRGYIFTDVLILSQESGGLFSQLSKKSFTFVYFSFTKLLGRNNCEIQMRYITSGKEIDFSVIAGNEEDAKSLYELFDERIKSIEESQSFKNLKLDRDSYSVGKERVVLADKREDTKQKLETSCKQFNTAEKRLKKLDQSIQNHEMELRRLVDQIAREREEKANTIKEMEAIQLVCADIQVQLKKHLEEIKTRDDILFDKMVHNVDEDFVLIFGEETLTDPVAELKKCPSTNISYMNSSSSYKHIDIQAIMKEVSKVDAVSLKSFVDDSSSGSSGVDSPLKSPPSAFSGGSGAKLDDLNSPSSSSTTPTSARPKHILPPPGSELRKSITPGSDLGVSASKMFSGTTSSSSSSSSSSHPTPPPRPPTKPHIQPPSKLSSTSSGGHSSSSSSSGSSNSSSSSTNSNSVPTPPPAFKTVLPPPKTNKDSSTTSTTSKFGSASSTTSLSTSPSTSSSIIERASAATSLKIAGFQKATTTTTNSSLSVNGTTTSSPLPASPRDKPLPKPQGIGAKPTITSSIPPPPSTPPPGTSTMNKRSPLPPPKKN</sequence>
<dbReference type="GO" id="GO:0005085">
    <property type="term" value="F:guanyl-nucleotide exchange factor activity"/>
    <property type="evidence" value="ECO:0007669"/>
    <property type="project" value="InterPro"/>
</dbReference>
<feature type="compositionally biased region" description="Pro residues" evidence="4">
    <location>
        <begin position="933"/>
        <end position="943"/>
    </location>
</feature>
<evidence type="ECO:0000313" key="8">
    <source>
        <dbReference type="Proteomes" id="UP000816034"/>
    </source>
</evidence>
<feature type="region of interest" description="Disordered" evidence="4">
    <location>
        <begin position="683"/>
        <end position="871"/>
    </location>
</feature>
<dbReference type="EMBL" id="PYSW02000001">
    <property type="protein sequence ID" value="KAG2394171.1"/>
    <property type="molecule type" value="Genomic_DNA"/>
</dbReference>